<dbReference type="AlphaFoldDB" id="A0AAN1WGJ1"/>
<sequence length="189" mass="19976">MPLIRNLKHQFGLGMIEVLVAGLVFAVGVLGLSTMQVKAKRTSYDALQRSLATSLARDMAARIRSNPTAIDTYAAISFLGGVTSGNEPSPNCKSAQCTATELANHDLWEWEQALEGAAEVSNNVNTGGLTQPSGCIDNNAGLITITIAWEGFGGKTNPTGSTCGESRGLYGTDNINRKIVVLDTFIEAI</sequence>
<keyword evidence="1" id="KW-0812">Transmembrane</keyword>
<dbReference type="InterPro" id="IPR054402">
    <property type="entry name" value="Tt1218-like_dom"/>
</dbReference>
<keyword evidence="1" id="KW-1133">Transmembrane helix</keyword>
<proteinExistence type="predicted"/>
<keyword evidence="1" id="KW-0472">Membrane</keyword>
<evidence type="ECO:0000313" key="3">
    <source>
        <dbReference type="EMBL" id="BCD97130.1"/>
    </source>
</evidence>
<feature type="transmembrane region" description="Helical" evidence="1">
    <location>
        <begin position="12"/>
        <end position="32"/>
    </location>
</feature>
<evidence type="ECO:0000259" key="2">
    <source>
        <dbReference type="Pfam" id="PF22150"/>
    </source>
</evidence>
<protein>
    <submittedName>
        <fullName evidence="3">Type IV pilus assembly protein PilV</fullName>
    </submittedName>
</protein>
<reference evidence="3 4" key="1">
    <citation type="journal article" date="2022" name="IScience">
        <title>An ultrasensitive nanofiber-based assay for enzymatic hydrolysis and deep-sea microbial degradation of cellulose.</title>
        <authorList>
            <person name="Tsudome M."/>
            <person name="Tachioka M."/>
            <person name="Miyazaki M."/>
            <person name="Uchimura K."/>
            <person name="Tsuda M."/>
            <person name="Takaki Y."/>
            <person name="Deguchi S."/>
        </authorList>
    </citation>
    <scope>NUCLEOTIDE SEQUENCE [LARGE SCALE GENOMIC DNA]</scope>
    <source>
        <strain evidence="3 4">GE09</strain>
    </source>
</reference>
<keyword evidence="4" id="KW-1185">Reference proteome</keyword>
<organism evidence="3 4">
    <name type="scientific">Marinagarivorans cellulosilyticus</name>
    <dbReference type="NCBI Taxonomy" id="2721545"/>
    <lineage>
        <taxon>Bacteria</taxon>
        <taxon>Pseudomonadati</taxon>
        <taxon>Pseudomonadota</taxon>
        <taxon>Gammaproteobacteria</taxon>
        <taxon>Cellvibrionales</taxon>
        <taxon>Cellvibrionaceae</taxon>
        <taxon>Marinagarivorans</taxon>
    </lineage>
</organism>
<dbReference type="Pfam" id="PF22150">
    <property type="entry name" value="Tt1218-like"/>
    <property type="match status" value="1"/>
</dbReference>
<dbReference type="Proteomes" id="UP001320119">
    <property type="component" value="Chromosome"/>
</dbReference>
<dbReference type="InterPro" id="IPR013362">
    <property type="entry name" value="Pilus_4_PilV"/>
</dbReference>
<feature type="domain" description="Type IV pilin Tt1218-like" evidence="2">
    <location>
        <begin position="35"/>
        <end position="108"/>
    </location>
</feature>
<evidence type="ECO:0000313" key="4">
    <source>
        <dbReference type="Proteomes" id="UP001320119"/>
    </source>
</evidence>
<gene>
    <name evidence="3" type="ORF">MARGE09_P1330</name>
</gene>
<dbReference type="EMBL" id="AP023086">
    <property type="protein sequence ID" value="BCD97130.1"/>
    <property type="molecule type" value="Genomic_DNA"/>
</dbReference>
<dbReference type="NCBIfam" id="TIGR02523">
    <property type="entry name" value="type_IV_pilV"/>
    <property type="match status" value="1"/>
</dbReference>
<evidence type="ECO:0000256" key="1">
    <source>
        <dbReference type="SAM" id="Phobius"/>
    </source>
</evidence>
<dbReference type="RefSeq" id="WP_236986606.1">
    <property type="nucleotide sequence ID" value="NZ_AP023086.1"/>
</dbReference>
<name>A0AAN1WGJ1_9GAMM</name>
<accession>A0AAN1WGJ1</accession>
<dbReference type="KEGG" id="marq:MARGE09_P1330"/>